<dbReference type="Gene3D" id="1.10.10.60">
    <property type="entry name" value="Homeodomain-like"/>
    <property type="match status" value="1"/>
</dbReference>
<dbReference type="PANTHER" id="PTHR30055:SF234">
    <property type="entry name" value="HTH-TYPE TRANSCRIPTIONAL REGULATOR BETI"/>
    <property type="match status" value="1"/>
</dbReference>
<proteinExistence type="predicted"/>
<dbReference type="InterPro" id="IPR001647">
    <property type="entry name" value="HTH_TetR"/>
</dbReference>
<feature type="DNA-binding region" description="H-T-H motif" evidence="4">
    <location>
        <begin position="35"/>
        <end position="54"/>
    </location>
</feature>
<dbReference type="GO" id="GO:0003700">
    <property type="term" value="F:DNA-binding transcription factor activity"/>
    <property type="evidence" value="ECO:0007669"/>
    <property type="project" value="TreeGrafter"/>
</dbReference>
<evidence type="ECO:0000256" key="4">
    <source>
        <dbReference type="PROSITE-ProRule" id="PRU00335"/>
    </source>
</evidence>
<protein>
    <submittedName>
        <fullName evidence="6">TetR/AcrR family transcriptional regulator</fullName>
    </submittedName>
</protein>
<dbReference type="Proteomes" id="UP000265882">
    <property type="component" value="Unassembled WGS sequence"/>
</dbReference>
<dbReference type="AlphaFoldDB" id="A0A3A4NLB9"/>
<gene>
    <name evidence="6" type="ORF">C4520_19705</name>
</gene>
<dbReference type="InterPro" id="IPR023772">
    <property type="entry name" value="DNA-bd_HTH_TetR-type_CS"/>
</dbReference>
<dbReference type="PROSITE" id="PS01081">
    <property type="entry name" value="HTH_TETR_1"/>
    <property type="match status" value="1"/>
</dbReference>
<evidence type="ECO:0000256" key="2">
    <source>
        <dbReference type="ARBA" id="ARBA00023125"/>
    </source>
</evidence>
<accession>A0A3A4NLB9</accession>
<evidence type="ECO:0000259" key="5">
    <source>
        <dbReference type="PROSITE" id="PS50977"/>
    </source>
</evidence>
<organism evidence="6 7">
    <name type="scientific">Abyssobacteria bacterium (strain SURF_5)</name>
    <dbReference type="NCBI Taxonomy" id="2093360"/>
    <lineage>
        <taxon>Bacteria</taxon>
        <taxon>Pseudomonadati</taxon>
        <taxon>Candidatus Hydrogenedentota</taxon>
        <taxon>Candidatus Abyssobacteria</taxon>
    </lineage>
</organism>
<dbReference type="PROSITE" id="PS50977">
    <property type="entry name" value="HTH_TETR_2"/>
    <property type="match status" value="1"/>
</dbReference>
<dbReference type="GO" id="GO:0000976">
    <property type="term" value="F:transcription cis-regulatory region binding"/>
    <property type="evidence" value="ECO:0007669"/>
    <property type="project" value="TreeGrafter"/>
</dbReference>
<dbReference type="EMBL" id="QZKU01000130">
    <property type="protein sequence ID" value="RJP15961.1"/>
    <property type="molecule type" value="Genomic_DNA"/>
</dbReference>
<dbReference type="Pfam" id="PF00440">
    <property type="entry name" value="TetR_N"/>
    <property type="match status" value="1"/>
</dbReference>
<dbReference type="PANTHER" id="PTHR30055">
    <property type="entry name" value="HTH-TYPE TRANSCRIPTIONAL REGULATOR RUTR"/>
    <property type="match status" value="1"/>
</dbReference>
<feature type="domain" description="HTH tetR-type" evidence="5">
    <location>
        <begin position="12"/>
        <end position="72"/>
    </location>
</feature>
<sequence length="219" mass="25793">MGARLRREQERQARWEQIVDAARKVFSQKGFYRATIEDIERESRLTRGAIYYHFHSKEEIYISILVRGMRILRDELKVVIRDSDLDPEALILNLVDTYCDFCKHHHEYFRILDHFYSGWDCEEGLRAELVEEVNRLIYECLAEVVEVMNRGIQVGNFHVENPLLEAVLMWSMIGNALRKTTENPRALFLGIDWNTMQDGLRRNIIGRLRGVPRGVPVDE</sequence>
<dbReference type="InterPro" id="IPR009057">
    <property type="entry name" value="Homeodomain-like_sf"/>
</dbReference>
<evidence type="ECO:0000256" key="1">
    <source>
        <dbReference type="ARBA" id="ARBA00023015"/>
    </source>
</evidence>
<evidence type="ECO:0000256" key="3">
    <source>
        <dbReference type="ARBA" id="ARBA00023163"/>
    </source>
</evidence>
<keyword evidence="1" id="KW-0805">Transcription regulation</keyword>
<name>A0A3A4NLB9_ABYX5</name>
<dbReference type="Gene3D" id="1.10.357.10">
    <property type="entry name" value="Tetracycline Repressor, domain 2"/>
    <property type="match status" value="1"/>
</dbReference>
<reference evidence="6 7" key="1">
    <citation type="journal article" date="2017" name="ISME J.">
        <title>Energy and carbon metabolisms in a deep terrestrial subsurface fluid microbial community.</title>
        <authorList>
            <person name="Momper L."/>
            <person name="Jungbluth S.P."/>
            <person name="Lee M.D."/>
            <person name="Amend J.P."/>
        </authorList>
    </citation>
    <scope>NUCLEOTIDE SEQUENCE [LARGE SCALE GENOMIC DNA]</scope>
    <source>
        <strain evidence="6">SURF_5</strain>
    </source>
</reference>
<evidence type="ECO:0000313" key="6">
    <source>
        <dbReference type="EMBL" id="RJP15961.1"/>
    </source>
</evidence>
<comment type="caution">
    <text evidence="6">The sequence shown here is derived from an EMBL/GenBank/DDBJ whole genome shotgun (WGS) entry which is preliminary data.</text>
</comment>
<dbReference type="SUPFAM" id="SSF46689">
    <property type="entry name" value="Homeodomain-like"/>
    <property type="match status" value="1"/>
</dbReference>
<keyword evidence="3" id="KW-0804">Transcription</keyword>
<dbReference type="InterPro" id="IPR050109">
    <property type="entry name" value="HTH-type_TetR-like_transc_reg"/>
</dbReference>
<dbReference type="PRINTS" id="PR00455">
    <property type="entry name" value="HTHTETR"/>
</dbReference>
<evidence type="ECO:0000313" key="7">
    <source>
        <dbReference type="Proteomes" id="UP000265882"/>
    </source>
</evidence>
<keyword evidence="2 4" id="KW-0238">DNA-binding</keyword>